<accession>A0A2T4DQ15</accession>
<dbReference type="SUPFAM" id="SSF52980">
    <property type="entry name" value="Restriction endonuclease-like"/>
    <property type="match status" value="1"/>
</dbReference>
<evidence type="ECO:0000313" key="3">
    <source>
        <dbReference type="Proteomes" id="UP000240608"/>
    </source>
</evidence>
<dbReference type="Proteomes" id="UP000240608">
    <property type="component" value="Unassembled WGS sequence"/>
</dbReference>
<feature type="domain" description="DUF559" evidence="1">
    <location>
        <begin position="13"/>
        <end position="121"/>
    </location>
</feature>
<name>A0A2T4DQ15_9BACT</name>
<evidence type="ECO:0000313" key="2">
    <source>
        <dbReference type="EMBL" id="PTB95895.1"/>
    </source>
</evidence>
<dbReference type="EMBL" id="PYVU01000079">
    <property type="protein sequence ID" value="PTB95895.1"/>
    <property type="molecule type" value="Genomic_DNA"/>
</dbReference>
<comment type="caution">
    <text evidence="2">The sequence shown here is derived from an EMBL/GenBank/DDBJ whole genome shotgun (WGS) entry which is preliminary data.</text>
</comment>
<gene>
    <name evidence="2" type="ORF">C9994_09795</name>
</gene>
<dbReference type="InterPro" id="IPR007569">
    <property type="entry name" value="DUF559"/>
</dbReference>
<dbReference type="PANTHER" id="PTHR38590:SF1">
    <property type="entry name" value="BLL0828 PROTEIN"/>
    <property type="match status" value="1"/>
</dbReference>
<organism evidence="2 3">
    <name type="scientific">Marivirga lumbricoides</name>
    <dbReference type="NCBI Taxonomy" id="1046115"/>
    <lineage>
        <taxon>Bacteria</taxon>
        <taxon>Pseudomonadati</taxon>
        <taxon>Bacteroidota</taxon>
        <taxon>Cytophagia</taxon>
        <taxon>Cytophagales</taxon>
        <taxon>Marivirgaceae</taxon>
        <taxon>Marivirga</taxon>
    </lineage>
</organism>
<sequence length="142" mass="16739">MTNKSNKHYNKNLQPLANSLRKDMTKAEACLWKYVLKARMMKGYQFRRQRPVLNYIADFMCKDLNLIIEVDGITHSYEEVVLNDEKRTSDLESHGFTILRFTDEEVLQHIAYVQKSINQWIEDNATVPPPAPRQRGIRNQKK</sequence>
<dbReference type="InterPro" id="IPR011335">
    <property type="entry name" value="Restrct_endonuc-II-like"/>
</dbReference>
<dbReference type="InterPro" id="IPR047216">
    <property type="entry name" value="Endonuclease_DUF559_bact"/>
</dbReference>
<dbReference type="CDD" id="cd01038">
    <property type="entry name" value="Endonuclease_DUF559"/>
    <property type="match status" value="1"/>
</dbReference>
<reference evidence="2 3" key="1">
    <citation type="submission" date="2018-03" db="EMBL/GenBank/DDBJ databases">
        <title>Cross-interface Injection: A General Nanoliter Liquid Handling Method Applied to Single Cells Genome Amplification Automated Nanoliter Liquid Handling Applied to Single Cell Multiple Displacement Amplification.</title>
        <authorList>
            <person name="Yun J."/>
            <person name="Xu P."/>
            <person name="Xu J."/>
            <person name="Dai X."/>
            <person name="Wang Y."/>
            <person name="Zheng X."/>
            <person name="Cao C."/>
            <person name="Yi Q."/>
            <person name="Zhu Y."/>
            <person name="Wang L."/>
            <person name="Dong Z."/>
            <person name="Huang Y."/>
            <person name="Huang L."/>
            <person name="Du W."/>
        </authorList>
    </citation>
    <scope>NUCLEOTIDE SEQUENCE [LARGE SCALE GENOMIC DNA]</scope>
    <source>
        <strain evidence="2 3">Z-D1-2</strain>
    </source>
</reference>
<dbReference type="Pfam" id="PF04480">
    <property type="entry name" value="DUF559"/>
    <property type="match status" value="1"/>
</dbReference>
<protein>
    <recommendedName>
        <fullName evidence="1">DUF559 domain-containing protein</fullName>
    </recommendedName>
</protein>
<proteinExistence type="predicted"/>
<dbReference type="PANTHER" id="PTHR38590">
    <property type="entry name" value="BLL0828 PROTEIN"/>
    <property type="match status" value="1"/>
</dbReference>
<dbReference type="AlphaFoldDB" id="A0A2T4DQ15"/>
<dbReference type="Gene3D" id="3.40.960.10">
    <property type="entry name" value="VSR Endonuclease"/>
    <property type="match status" value="1"/>
</dbReference>
<evidence type="ECO:0000259" key="1">
    <source>
        <dbReference type="Pfam" id="PF04480"/>
    </source>
</evidence>